<dbReference type="PANTHER" id="PTHR47965">
    <property type="entry name" value="ASPARTYL PROTEASE-RELATED"/>
    <property type="match status" value="1"/>
</dbReference>
<gene>
    <name evidence="4" type="ORF">SELMODRAFT_431080</name>
</gene>
<evidence type="ECO:0000256" key="1">
    <source>
        <dbReference type="ARBA" id="ARBA00007447"/>
    </source>
</evidence>
<accession>D8TBE6</accession>
<dbReference type="AlphaFoldDB" id="D8TBE6"/>
<dbReference type="PROSITE" id="PS51767">
    <property type="entry name" value="PEPTIDASE_A1"/>
    <property type="match status" value="1"/>
</dbReference>
<evidence type="ECO:0000259" key="3">
    <source>
        <dbReference type="PROSITE" id="PS51767"/>
    </source>
</evidence>
<feature type="domain" description="Peptidase A1" evidence="3">
    <location>
        <begin position="75"/>
        <end position="405"/>
    </location>
</feature>
<dbReference type="InParanoid" id="D8TBE6"/>
<reference evidence="4 5" key="1">
    <citation type="journal article" date="2011" name="Science">
        <title>The Selaginella genome identifies genetic changes associated with the evolution of vascular plants.</title>
        <authorList>
            <person name="Banks J.A."/>
            <person name="Nishiyama T."/>
            <person name="Hasebe M."/>
            <person name="Bowman J.L."/>
            <person name="Gribskov M."/>
            <person name="dePamphilis C."/>
            <person name="Albert V.A."/>
            <person name="Aono N."/>
            <person name="Aoyama T."/>
            <person name="Ambrose B.A."/>
            <person name="Ashton N.W."/>
            <person name="Axtell M.J."/>
            <person name="Barker E."/>
            <person name="Barker M.S."/>
            <person name="Bennetzen J.L."/>
            <person name="Bonawitz N.D."/>
            <person name="Chapple C."/>
            <person name="Cheng C."/>
            <person name="Correa L.G."/>
            <person name="Dacre M."/>
            <person name="DeBarry J."/>
            <person name="Dreyer I."/>
            <person name="Elias M."/>
            <person name="Engstrom E.M."/>
            <person name="Estelle M."/>
            <person name="Feng L."/>
            <person name="Finet C."/>
            <person name="Floyd S.K."/>
            <person name="Frommer W.B."/>
            <person name="Fujita T."/>
            <person name="Gramzow L."/>
            <person name="Gutensohn M."/>
            <person name="Harholt J."/>
            <person name="Hattori M."/>
            <person name="Heyl A."/>
            <person name="Hirai T."/>
            <person name="Hiwatashi Y."/>
            <person name="Ishikawa M."/>
            <person name="Iwata M."/>
            <person name="Karol K.G."/>
            <person name="Koehler B."/>
            <person name="Kolukisaoglu U."/>
            <person name="Kubo M."/>
            <person name="Kurata T."/>
            <person name="Lalonde S."/>
            <person name="Li K."/>
            <person name="Li Y."/>
            <person name="Litt A."/>
            <person name="Lyons E."/>
            <person name="Manning G."/>
            <person name="Maruyama T."/>
            <person name="Michael T.P."/>
            <person name="Mikami K."/>
            <person name="Miyazaki S."/>
            <person name="Morinaga S."/>
            <person name="Murata T."/>
            <person name="Mueller-Roeber B."/>
            <person name="Nelson D.R."/>
            <person name="Obara M."/>
            <person name="Oguri Y."/>
            <person name="Olmstead R.G."/>
            <person name="Onodera N."/>
            <person name="Petersen B.L."/>
            <person name="Pils B."/>
            <person name="Prigge M."/>
            <person name="Rensing S.A."/>
            <person name="Riano-Pachon D.M."/>
            <person name="Roberts A.W."/>
            <person name="Sato Y."/>
            <person name="Scheller H.V."/>
            <person name="Schulz B."/>
            <person name="Schulz C."/>
            <person name="Shakirov E.V."/>
            <person name="Shibagaki N."/>
            <person name="Shinohara N."/>
            <person name="Shippen D.E."/>
            <person name="Soerensen I."/>
            <person name="Sotooka R."/>
            <person name="Sugimoto N."/>
            <person name="Sugita M."/>
            <person name="Sumikawa N."/>
            <person name="Tanurdzic M."/>
            <person name="Theissen G."/>
            <person name="Ulvskov P."/>
            <person name="Wakazuki S."/>
            <person name="Weng J.K."/>
            <person name="Willats W.W."/>
            <person name="Wipf D."/>
            <person name="Wolf P.G."/>
            <person name="Yang L."/>
            <person name="Zimmer A.D."/>
            <person name="Zhu Q."/>
            <person name="Mitros T."/>
            <person name="Hellsten U."/>
            <person name="Loque D."/>
            <person name="Otillar R."/>
            <person name="Salamov A."/>
            <person name="Schmutz J."/>
            <person name="Shapiro H."/>
            <person name="Lindquist E."/>
            <person name="Lucas S."/>
            <person name="Rokhsar D."/>
            <person name="Grigoriev I.V."/>
        </authorList>
    </citation>
    <scope>NUCLEOTIDE SEQUENCE [LARGE SCALE GENOMIC DNA]</scope>
</reference>
<protein>
    <recommendedName>
        <fullName evidence="3">Peptidase A1 domain-containing protein</fullName>
    </recommendedName>
</protein>
<evidence type="ECO:0000313" key="5">
    <source>
        <dbReference type="Proteomes" id="UP000001514"/>
    </source>
</evidence>
<keyword evidence="2" id="KW-0732">Signal</keyword>
<organism evidence="5">
    <name type="scientific">Selaginella moellendorffii</name>
    <name type="common">Spikemoss</name>
    <dbReference type="NCBI Taxonomy" id="88036"/>
    <lineage>
        <taxon>Eukaryota</taxon>
        <taxon>Viridiplantae</taxon>
        <taxon>Streptophyta</taxon>
        <taxon>Embryophyta</taxon>
        <taxon>Tracheophyta</taxon>
        <taxon>Lycopodiopsida</taxon>
        <taxon>Selaginellales</taxon>
        <taxon>Selaginellaceae</taxon>
        <taxon>Selaginella</taxon>
    </lineage>
</organism>
<dbReference type="InterPro" id="IPR032799">
    <property type="entry name" value="TAXi_C"/>
</dbReference>
<dbReference type="Gramene" id="EFJ06031">
    <property type="protein sequence ID" value="EFJ06031"/>
    <property type="gene ID" value="SELMODRAFT_431080"/>
</dbReference>
<sequence length="422" mass="45189">MSALTLLLFLVPALVTAIAPAPSPPPQCNCLPNPPPSDPHASGFYPVTMVLPPNPSASSPTFAATITFFPNNEHDSDEAFTPIPPQLVNLTLDSSCNQIILPFQDCYRLRLQDTCADRFIRCNATTAACGSSDGEIVFPSQAPLKLSFNTSLPLPGLDPSSADTTVPILCSSGRNPGQGVAGLAPYRLSLVVNVHRRLEALNLRKIFGYCLGRPRGFFFVGQPNYVFPNKTIAPMSYIPTLRWDEDVLPVLHLTGMAIHGGDEFGNVTAPLEESVFAEGLAIGTGRRYLALVDPAYQWLRSTMMAMANASSLAPAPSPFHELDLCYTLAPDMTIDGHGPLLELRFAGNKSWTIDPLNFLVETPSHLVCLGAVSTGSSQGLSSLGTLAQEELIVEYNFEEQMVGVSGSLPRVGTGCGQLGFPN</sequence>
<dbReference type="GO" id="GO:0006508">
    <property type="term" value="P:proteolysis"/>
    <property type="evidence" value="ECO:0007669"/>
    <property type="project" value="InterPro"/>
</dbReference>
<dbReference type="STRING" id="88036.D8TBE6"/>
<feature type="chain" id="PRO_5003123465" description="Peptidase A1 domain-containing protein" evidence="2">
    <location>
        <begin position="18"/>
        <end position="422"/>
    </location>
</feature>
<dbReference type="GO" id="GO:0004190">
    <property type="term" value="F:aspartic-type endopeptidase activity"/>
    <property type="evidence" value="ECO:0007669"/>
    <property type="project" value="InterPro"/>
</dbReference>
<evidence type="ECO:0000313" key="4">
    <source>
        <dbReference type="EMBL" id="EFJ06031.1"/>
    </source>
</evidence>
<name>D8TBE6_SELML</name>
<keyword evidence="5" id="KW-1185">Reference proteome</keyword>
<feature type="signal peptide" evidence="2">
    <location>
        <begin position="1"/>
        <end position="17"/>
    </location>
</feature>
<dbReference type="InterPro" id="IPR001461">
    <property type="entry name" value="Aspartic_peptidase_A1"/>
</dbReference>
<dbReference type="InterPro" id="IPR033121">
    <property type="entry name" value="PEPTIDASE_A1"/>
</dbReference>
<dbReference type="EMBL" id="GL377709">
    <property type="protein sequence ID" value="EFJ06031.1"/>
    <property type="molecule type" value="Genomic_DNA"/>
</dbReference>
<dbReference type="SUPFAM" id="SSF50630">
    <property type="entry name" value="Acid proteases"/>
    <property type="match status" value="1"/>
</dbReference>
<dbReference type="InterPro" id="IPR021109">
    <property type="entry name" value="Peptidase_aspartic_dom_sf"/>
</dbReference>
<dbReference type="Proteomes" id="UP000001514">
    <property type="component" value="Unassembled WGS sequence"/>
</dbReference>
<dbReference type="PANTHER" id="PTHR47965:SF63">
    <property type="entry name" value="OS01G0937200 PROTEIN"/>
    <property type="match status" value="1"/>
</dbReference>
<dbReference type="HOGENOM" id="CLU_651167_0_0_1"/>
<proteinExistence type="inferred from homology"/>
<dbReference type="Gene3D" id="2.40.70.10">
    <property type="entry name" value="Acid Proteases"/>
    <property type="match status" value="1"/>
</dbReference>
<dbReference type="Pfam" id="PF14541">
    <property type="entry name" value="TAXi_C"/>
    <property type="match status" value="1"/>
</dbReference>
<evidence type="ECO:0000256" key="2">
    <source>
        <dbReference type="SAM" id="SignalP"/>
    </source>
</evidence>
<dbReference type="KEGG" id="smo:SELMODRAFT_431080"/>
<comment type="similarity">
    <text evidence="1">Belongs to the peptidase A1 family.</text>
</comment>